<dbReference type="GO" id="GO:0030041">
    <property type="term" value="P:actin filament polymerization"/>
    <property type="evidence" value="ECO:0007669"/>
    <property type="project" value="TreeGrafter"/>
</dbReference>
<dbReference type="AlphaFoldDB" id="A0A6G0T7T6"/>
<keyword evidence="1" id="KW-0175">Coiled coil</keyword>
<accession>A0A6G0T7T6</accession>
<keyword evidence="4" id="KW-1185">Reference proteome</keyword>
<feature type="compositionally biased region" description="Pro residues" evidence="2">
    <location>
        <begin position="289"/>
        <end position="339"/>
    </location>
</feature>
<feature type="compositionally biased region" description="Low complexity" evidence="2">
    <location>
        <begin position="275"/>
        <end position="288"/>
    </location>
</feature>
<proteinExistence type="predicted"/>
<evidence type="ECO:0000313" key="3">
    <source>
        <dbReference type="EMBL" id="KAE9527013.1"/>
    </source>
</evidence>
<dbReference type="PANTHER" id="PTHR45691">
    <property type="entry name" value="PROTEIN DIAPHANOUS"/>
    <property type="match status" value="1"/>
</dbReference>
<dbReference type="InterPro" id="IPR051412">
    <property type="entry name" value="Formin_Homology_Diaphanous_sf"/>
</dbReference>
<protein>
    <recommendedName>
        <fullName evidence="5">Shootin-1</fullName>
    </recommendedName>
</protein>
<feature type="coiled-coil region" evidence="1">
    <location>
        <begin position="186"/>
        <end position="213"/>
    </location>
</feature>
<dbReference type="Proteomes" id="UP000475862">
    <property type="component" value="Unassembled WGS sequence"/>
</dbReference>
<dbReference type="PRINTS" id="PR01217">
    <property type="entry name" value="PRICHEXTENSN"/>
</dbReference>
<reference evidence="3 4" key="1">
    <citation type="submission" date="2019-08" db="EMBL/GenBank/DDBJ databases">
        <title>The genome of the soybean aphid Biotype 1, its phylome, world population structure and adaptation to the North American continent.</title>
        <authorList>
            <person name="Giordano R."/>
            <person name="Donthu R.K."/>
            <person name="Hernandez A.G."/>
            <person name="Wright C.L."/>
            <person name="Zimin A.V."/>
        </authorList>
    </citation>
    <scope>NUCLEOTIDE SEQUENCE [LARGE SCALE GENOMIC DNA]</scope>
    <source>
        <tissue evidence="3">Whole aphids</tissue>
    </source>
</reference>
<organism evidence="3 4">
    <name type="scientific">Aphis glycines</name>
    <name type="common">Soybean aphid</name>
    <dbReference type="NCBI Taxonomy" id="307491"/>
    <lineage>
        <taxon>Eukaryota</taxon>
        <taxon>Metazoa</taxon>
        <taxon>Ecdysozoa</taxon>
        <taxon>Arthropoda</taxon>
        <taxon>Hexapoda</taxon>
        <taxon>Insecta</taxon>
        <taxon>Pterygota</taxon>
        <taxon>Neoptera</taxon>
        <taxon>Paraneoptera</taxon>
        <taxon>Hemiptera</taxon>
        <taxon>Sternorrhyncha</taxon>
        <taxon>Aphidomorpha</taxon>
        <taxon>Aphidoidea</taxon>
        <taxon>Aphididae</taxon>
        <taxon>Aphidini</taxon>
        <taxon>Aphis</taxon>
        <taxon>Aphis</taxon>
    </lineage>
</organism>
<dbReference type="EMBL" id="VYZN01000054">
    <property type="protein sequence ID" value="KAE9527013.1"/>
    <property type="molecule type" value="Genomic_DNA"/>
</dbReference>
<evidence type="ECO:0000256" key="2">
    <source>
        <dbReference type="SAM" id="MobiDB-lite"/>
    </source>
</evidence>
<name>A0A6G0T7T6_APHGL</name>
<dbReference type="PANTHER" id="PTHR45691:SF6">
    <property type="entry name" value="PROTEIN DIAPHANOUS"/>
    <property type="match status" value="1"/>
</dbReference>
<feature type="region of interest" description="Disordered" evidence="2">
    <location>
        <begin position="275"/>
        <end position="358"/>
    </location>
</feature>
<gene>
    <name evidence="3" type="ORF">AGLY_013661</name>
</gene>
<comment type="caution">
    <text evidence="3">The sequence shown here is derived from an EMBL/GenBank/DDBJ whole genome shotgun (WGS) entry which is preliminary data.</text>
</comment>
<evidence type="ECO:0008006" key="5">
    <source>
        <dbReference type="Google" id="ProtNLM"/>
    </source>
</evidence>
<sequence length="430" mass="49460">MYNTICYYISKYFGSKSVADDDLKNDTDMYEIFYDAETELEIFDEDKKIEELYRVEVEKEQQYRELQLHRFEEQLMMKLAPKYEVNESMQRELQYTVENLQTTVEDLKLKIENVNNSNEENLHQKIKTLIELYRAEEEENLSRKLQVSNNQTYNLHRLLLEVVEKLQNTIENQTFIIEKKKNCDDIQHLKLEMTNIKNNLNTLNTNFNDLRTKMMFIERTVEIPNSKFGKLKNRIGIIEKEVTKNTTHIIEMNYAYQRLSSTRMNFGTGGIVSSSLNKSTSSSASTNLLPPPVPTPPPPPPSNSSPPPPPPPSSTSSPTSPPPPPSTSSPPPPPPPPPLMKKTNIPTSNKEVQDTSKAAVKTEKRYFRIPITEEVLRSVVLKPPGQRTAGKQFSTNFQLDWAPIHVLDPLENRFSYLQPDSEIYGLYGEL</sequence>
<feature type="coiled-coil region" evidence="1">
    <location>
        <begin position="90"/>
        <end position="139"/>
    </location>
</feature>
<evidence type="ECO:0000313" key="4">
    <source>
        <dbReference type="Proteomes" id="UP000475862"/>
    </source>
</evidence>
<dbReference type="GO" id="GO:0005884">
    <property type="term" value="C:actin filament"/>
    <property type="evidence" value="ECO:0007669"/>
    <property type="project" value="TreeGrafter"/>
</dbReference>
<dbReference type="OrthoDB" id="6621036at2759"/>
<evidence type="ECO:0000256" key="1">
    <source>
        <dbReference type="SAM" id="Coils"/>
    </source>
</evidence>